<feature type="region of interest" description="Disordered" evidence="2">
    <location>
        <begin position="344"/>
        <end position="380"/>
    </location>
</feature>
<dbReference type="Gene3D" id="2.20.110.10">
    <property type="entry name" value="Histone H3 K4-specific methyltransferase SET7/9 N-terminal domain"/>
    <property type="match status" value="2"/>
</dbReference>
<sequence>MPKKEEETVEEATPTEQTGSSYFFFETNAWYNGEWRRTNGKDIKKHGKGTLRTTSGLVYDGEWKNDLKDGQGTLKLPSGDTYEGAFVGGKFEGKGTCKWNTGARYEGEWKAGRMHGVGEFIDTDGNRFQGQFRGNKFLNQTGFFISAKDDEVGPFKPEDYIPKNIGTCIEKVQNFWFRNPEDHPNIEKLYRGENLEEKLIKQAKGLFGESVQLLDEVWKICEGVEGLDGALAFIIISGPLYKIITGGKTAEAKEHLSLIEEAVKKLVPKAEELSGFKALYLFAAMASTEDKEISASGTAGIDKLISAEEEAPLLKEIAAKLKGETSDKIDLIAKFSRDPRLNKIMGRESTEEEKEWLKANGFSENNEGLENQQKGVEENL</sequence>
<evidence type="ECO:0000313" key="3">
    <source>
        <dbReference type="EMBL" id="CAD9580868.1"/>
    </source>
</evidence>
<evidence type="ECO:0008006" key="4">
    <source>
        <dbReference type="Google" id="ProtNLM"/>
    </source>
</evidence>
<reference evidence="3" key="1">
    <citation type="submission" date="2021-01" db="EMBL/GenBank/DDBJ databases">
        <authorList>
            <person name="Corre E."/>
            <person name="Pelletier E."/>
            <person name="Niang G."/>
            <person name="Scheremetjew M."/>
            <person name="Finn R."/>
            <person name="Kale V."/>
            <person name="Holt S."/>
            <person name="Cochrane G."/>
            <person name="Meng A."/>
            <person name="Brown T."/>
            <person name="Cohen L."/>
        </authorList>
    </citation>
    <scope>NUCLEOTIDE SEQUENCE</scope>
    <source>
        <strain evidence="3">CCMP1258.1</strain>
    </source>
</reference>
<dbReference type="SUPFAM" id="SSF82185">
    <property type="entry name" value="Histone H3 K4-specific methyltransferase SET7/9 N-terminal domain"/>
    <property type="match status" value="1"/>
</dbReference>
<dbReference type="InterPro" id="IPR010323">
    <property type="entry name" value="DUF924"/>
</dbReference>
<dbReference type="AlphaFoldDB" id="A0A7S2KM06"/>
<dbReference type="Gene3D" id="1.25.40.10">
    <property type="entry name" value="Tetratricopeptide repeat domain"/>
    <property type="match status" value="1"/>
</dbReference>
<dbReference type="GO" id="GO:0005829">
    <property type="term" value="C:cytosol"/>
    <property type="evidence" value="ECO:0007669"/>
    <property type="project" value="TreeGrafter"/>
</dbReference>
<proteinExistence type="predicted"/>
<dbReference type="SUPFAM" id="SSF48452">
    <property type="entry name" value="TPR-like"/>
    <property type="match status" value="1"/>
</dbReference>
<dbReference type="Pfam" id="PF02493">
    <property type="entry name" value="MORN"/>
    <property type="match status" value="4"/>
</dbReference>
<accession>A0A7S2KM06</accession>
<dbReference type="InterPro" id="IPR003409">
    <property type="entry name" value="MORN"/>
</dbReference>
<dbReference type="EMBL" id="HBHA01001819">
    <property type="protein sequence ID" value="CAD9580868.1"/>
    <property type="molecule type" value="Transcribed_RNA"/>
</dbReference>
<protein>
    <recommendedName>
        <fullName evidence="4">MORN repeat-containing protein</fullName>
    </recommendedName>
</protein>
<dbReference type="PANTHER" id="PTHR43215:SF14">
    <property type="entry name" value="RADIAL SPOKE HEAD 1 HOMOLOG"/>
    <property type="match status" value="1"/>
</dbReference>
<feature type="compositionally biased region" description="Polar residues" evidence="2">
    <location>
        <begin position="362"/>
        <end position="374"/>
    </location>
</feature>
<dbReference type="Pfam" id="PF06041">
    <property type="entry name" value="DUF924"/>
    <property type="match status" value="1"/>
</dbReference>
<evidence type="ECO:0000256" key="1">
    <source>
        <dbReference type="ARBA" id="ARBA00022737"/>
    </source>
</evidence>
<evidence type="ECO:0000256" key="2">
    <source>
        <dbReference type="SAM" id="MobiDB-lite"/>
    </source>
</evidence>
<organism evidence="3">
    <name type="scientific">Bigelowiella natans</name>
    <name type="common">Pedinomonas minutissima</name>
    <name type="synonym">Chlorarachnion sp. (strain CCMP621)</name>
    <dbReference type="NCBI Taxonomy" id="227086"/>
    <lineage>
        <taxon>Eukaryota</taxon>
        <taxon>Sar</taxon>
        <taxon>Rhizaria</taxon>
        <taxon>Cercozoa</taxon>
        <taxon>Chlorarachniophyceae</taxon>
        <taxon>Bigelowiella</taxon>
    </lineage>
</organism>
<dbReference type="InterPro" id="IPR011990">
    <property type="entry name" value="TPR-like_helical_dom_sf"/>
</dbReference>
<gene>
    <name evidence="3" type="ORF">BIGN1055_LOCUS1161</name>
</gene>
<dbReference type="SMART" id="SM00698">
    <property type="entry name" value="MORN"/>
    <property type="match status" value="4"/>
</dbReference>
<dbReference type="PANTHER" id="PTHR43215">
    <property type="entry name" value="RADIAL SPOKE HEAD 1 HOMOLOG"/>
    <property type="match status" value="1"/>
</dbReference>
<name>A0A7S2KM06_BIGNA</name>
<keyword evidence="1" id="KW-0677">Repeat</keyword>